<dbReference type="GO" id="GO:0030643">
    <property type="term" value="P:intracellular phosphate ion homeostasis"/>
    <property type="evidence" value="ECO:0007669"/>
    <property type="project" value="InterPro"/>
</dbReference>
<protein>
    <submittedName>
        <fullName evidence="2">Phosphate uptake regulator, PhoU</fullName>
    </submittedName>
</protein>
<gene>
    <name evidence="2" type="ORF">NUZ5A_50076</name>
</gene>
<dbReference type="SMART" id="SM00966">
    <property type="entry name" value="SpoVT_AbrB"/>
    <property type="match status" value="1"/>
</dbReference>
<proteinExistence type="predicted"/>
<organism evidence="2 3">
    <name type="scientific">Candidatus Nitrosotenuis uzonensis</name>
    <dbReference type="NCBI Taxonomy" id="1407055"/>
    <lineage>
        <taxon>Archaea</taxon>
        <taxon>Nitrososphaerota</taxon>
        <taxon>Candidatus Nitrosotenuis</taxon>
    </lineage>
</organism>
<dbReference type="GO" id="GO:0045936">
    <property type="term" value="P:negative regulation of phosphate metabolic process"/>
    <property type="evidence" value="ECO:0007669"/>
    <property type="project" value="InterPro"/>
</dbReference>
<evidence type="ECO:0000313" key="2">
    <source>
        <dbReference type="EMBL" id="CAE6492774.1"/>
    </source>
</evidence>
<dbReference type="AlphaFoldDB" id="A0A812EVY7"/>
<dbReference type="InterPro" id="IPR007159">
    <property type="entry name" value="SpoVT-AbrB_dom"/>
</dbReference>
<evidence type="ECO:0000313" key="3">
    <source>
        <dbReference type="Proteomes" id="UP000655759"/>
    </source>
</evidence>
<dbReference type="SUPFAM" id="SSF109755">
    <property type="entry name" value="PhoU-like"/>
    <property type="match status" value="1"/>
</dbReference>
<dbReference type="InterPro" id="IPR026022">
    <property type="entry name" value="PhoU_dom"/>
</dbReference>
<dbReference type="Proteomes" id="UP000655759">
    <property type="component" value="Unassembled WGS sequence"/>
</dbReference>
<comment type="caution">
    <text evidence="2">The sequence shown here is derived from an EMBL/GenBank/DDBJ whole genome shotgun (WGS) entry which is preliminary data.</text>
</comment>
<dbReference type="Gene3D" id="1.20.58.220">
    <property type="entry name" value="Phosphate transport system protein phou homolog 2, domain 2"/>
    <property type="match status" value="2"/>
</dbReference>
<evidence type="ECO:0000259" key="1">
    <source>
        <dbReference type="SMART" id="SM00966"/>
    </source>
</evidence>
<accession>A0A812EVY7</accession>
<dbReference type="Pfam" id="PF01895">
    <property type="entry name" value="PhoU"/>
    <property type="match status" value="2"/>
</dbReference>
<dbReference type="InterPro" id="IPR028366">
    <property type="entry name" value="PhoU"/>
</dbReference>
<sequence length="376" mass="42690">MYAPLKPANRPLSHMKSTIYIEAIITYIVSEREETRRIQFTGKSSYIVSLPKQWVIDLGLKQGDQITIIREGKSALKILPAKDQAKSVKQEDAILEISRDDDNATIVRKLVSLYFLGYKTIQIKPKADRLQPGQRNAIKSAVKGMLMGAEIISDSVDGITIQVLVNLLELSVDGAFKRMLHLAKSMLKDALLAVKEGNVELAKEVIDSDDEVDRFGFYIIRQLKIAIQNEHMLKDMGFDNARQCLGYRIIVKNIERTGDHASLIAKDLLEFKKPVRKDAMERIEGLNEFSTSVLDQACLALFKEDFNQAELAIKKSSEISKYEKRILESLKSIKDEEEAFRIKRMIGNITRIAEYASDIAEIVLNMNIEKMLKKRP</sequence>
<dbReference type="InterPro" id="IPR038078">
    <property type="entry name" value="PhoU-like_sf"/>
</dbReference>
<dbReference type="PANTHER" id="PTHR42930">
    <property type="entry name" value="PHOSPHATE-SPECIFIC TRANSPORT SYSTEM ACCESSORY PROTEIN PHOU"/>
    <property type="match status" value="1"/>
</dbReference>
<dbReference type="PANTHER" id="PTHR42930:SF2">
    <property type="entry name" value="PHOU DOMAIN-CONTAINING PROTEIN"/>
    <property type="match status" value="1"/>
</dbReference>
<dbReference type="GO" id="GO:0003677">
    <property type="term" value="F:DNA binding"/>
    <property type="evidence" value="ECO:0007669"/>
    <property type="project" value="InterPro"/>
</dbReference>
<name>A0A812EVY7_9ARCH</name>
<dbReference type="EMBL" id="CAJNAQ010000005">
    <property type="protein sequence ID" value="CAE6492774.1"/>
    <property type="molecule type" value="Genomic_DNA"/>
</dbReference>
<feature type="domain" description="SpoVT-AbrB" evidence="1">
    <location>
        <begin position="40"/>
        <end position="86"/>
    </location>
</feature>
<dbReference type="Pfam" id="PF04014">
    <property type="entry name" value="MazE_antitoxin"/>
    <property type="match status" value="1"/>
</dbReference>
<reference evidence="2" key="1">
    <citation type="submission" date="2021-02" db="EMBL/GenBank/DDBJ databases">
        <authorList>
            <person name="Han P."/>
        </authorList>
    </citation>
    <scope>NUCLEOTIDE SEQUENCE</scope>
    <source>
        <strain evidence="2">Candidatus Nitrosotenuis uzonensis 5A</strain>
    </source>
</reference>